<evidence type="ECO:0000313" key="11">
    <source>
        <dbReference type="Proteomes" id="UP000196573"/>
    </source>
</evidence>
<feature type="transmembrane region" description="Helical" evidence="9">
    <location>
        <begin position="209"/>
        <end position="233"/>
    </location>
</feature>
<dbReference type="PANTHER" id="PTHR30588:SF0">
    <property type="entry name" value="BRANCHED-CHAIN AMINO ACID PERMEASE BRNQ"/>
    <property type="match status" value="1"/>
</dbReference>
<feature type="transmembrane region" description="Helical" evidence="9">
    <location>
        <begin position="357"/>
        <end position="377"/>
    </location>
</feature>
<dbReference type="GO" id="GO:0005304">
    <property type="term" value="F:L-valine transmembrane transporter activity"/>
    <property type="evidence" value="ECO:0007669"/>
    <property type="project" value="TreeGrafter"/>
</dbReference>
<evidence type="ECO:0000256" key="8">
    <source>
        <dbReference type="ARBA" id="ARBA00023136"/>
    </source>
</evidence>
<organism evidence="10 11">
    <name type="scientific">Parendozoicomonas haliclonae</name>
    <dbReference type="NCBI Taxonomy" id="1960125"/>
    <lineage>
        <taxon>Bacteria</taxon>
        <taxon>Pseudomonadati</taxon>
        <taxon>Pseudomonadota</taxon>
        <taxon>Gammaproteobacteria</taxon>
        <taxon>Oceanospirillales</taxon>
        <taxon>Endozoicomonadaceae</taxon>
        <taxon>Parendozoicomonas</taxon>
    </lineage>
</organism>
<evidence type="ECO:0000256" key="3">
    <source>
        <dbReference type="ARBA" id="ARBA00022448"/>
    </source>
</evidence>
<feature type="transmembrane region" description="Helical" evidence="9">
    <location>
        <begin position="136"/>
        <end position="157"/>
    </location>
</feature>
<evidence type="ECO:0000256" key="4">
    <source>
        <dbReference type="ARBA" id="ARBA00022475"/>
    </source>
</evidence>
<feature type="transmembrane region" description="Helical" evidence="9">
    <location>
        <begin position="324"/>
        <end position="345"/>
    </location>
</feature>
<evidence type="ECO:0000256" key="6">
    <source>
        <dbReference type="ARBA" id="ARBA00022970"/>
    </source>
</evidence>
<evidence type="ECO:0000313" key="10">
    <source>
        <dbReference type="EMBL" id="SMA45673.1"/>
    </source>
</evidence>
<feature type="transmembrane region" description="Helical" evidence="9">
    <location>
        <begin position="397"/>
        <end position="415"/>
    </location>
</feature>
<gene>
    <name evidence="10" type="primary">brnQ_1</name>
    <name evidence="10" type="ORF">EHSB41UT_01977</name>
</gene>
<feature type="transmembrane region" description="Helical" evidence="9">
    <location>
        <begin position="177"/>
        <end position="197"/>
    </location>
</feature>
<name>A0A1X7AJF1_9GAMM</name>
<comment type="function">
    <text evidence="9">Component of the transport system for branched-chain amino acids.</text>
</comment>
<comment type="subcellular location">
    <subcellularLocation>
        <location evidence="9">Cell inner membrane</location>
        <topology evidence="9">Multi-pass membrane protein</topology>
    </subcellularLocation>
    <subcellularLocation>
        <location evidence="1">Cell membrane</location>
        <topology evidence="1">Multi-pass membrane protein</topology>
    </subcellularLocation>
</comment>
<keyword evidence="11" id="KW-1185">Reference proteome</keyword>
<feature type="transmembrane region" description="Helical" evidence="9">
    <location>
        <begin position="297"/>
        <end position="318"/>
    </location>
</feature>
<keyword evidence="8 9" id="KW-0472">Membrane</keyword>
<comment type="caution">
    <text evidence="9">Lacks conserved residue(s) required for the propagation of feature annotation.</text>
</comment>
<evidence type="ECO:0000256" key="2">
    <source>
        <dbReference type="ARBA" id="ARBA00008540"/>
    </source>
</evidence>
<feature type="transmembrane region" description="Helical" evidence="9">
    <location>
        <begin position="26"/>
        <end position="53"/>
    </location>
</feature>
<comment type="similarity">
    <text evidence="2 9">Belongs to the branched chain amino acid transporter family.</text>
</comment>
<dbReference type="InterPro" id="IPR004685">
    <property type="entry name" value="Brnchd-chn_aa_trnsp_Livcs"/>
</dbReference>
<dbReference type="GO" id="GO:0015818">
    <property type="term" value="P:isoleucine transport"/>
    <property type="evidence" value="ECO:0007669"/>
    <property type="project" value="TreeGrafter"/>
</dbReference>
<dbReference type="AlphaFoldDB" id="A0A1X7AJF1"/>
<dbReference type="Proteomes" id="UP000196573">
    <property type="component" value="Unassembled WGS sequence"/>
</dbReference>
<evidence type="ECO:0000256" key="5">
    <source>
        <dbReference type="ARBA" id="ARBA00022692"/>
    </source>
</evidence>
<evidence type="ECO:0000256" key="9">
    <source>
        <dbReference type="RuleBase" id="RU362122"/>
    </source>
</evidence>
<evidence type="ECO:0000256" key="7">
    <source>
        <dbReference type="ARBA" id="ARBA00022989"/>
    </source>
</evidence>
<accession>A0A1X7AJF1</accession>
<sequence>MTFALFLGAGNMIFPPYLGQVAGPDLVVAILGFLLTGVGLPLLGVIATARLGGGLSSFTRDLPSWVAMVVGLVLYLSIGPLFAAPRTGIVAWEMSFAGAFPDAEYGQMIYSIAFFGVTLLLCLFPGRLIDNIGKIITPMLVLVLLAIAAGVFLFPLGELGTVTGIKDSAFSWGFQQGYQTMDTLASLAFGIVIITALRQRGVTDKNEMTRYTITAGVIAAVGLAAVYLTLAYLGATSHSVIPGAENGADILTAYIEGLYGSWGTVLLGISITLACLTTSVGLMTACGEYFSEVLPMLGYRGWVILCTLVSALIANVGLTQLLEVTIPALLIIYPFAIALILLALVRGFLKSPIKTYMMTLLPVFVVGLVDGLAASGVTWAAGISEGVLSWLPLHADSLGWLAPGLAGFMLSLAGGSKENLAEA</sequence>
<dbReference type="GO" id="GO:0005886">
    <property type="term" value="C:plasma membrane"/>
    <property type="evidence" value="ECO:0007669"/>
    <property type="project" value="UniProtKB-SubCell"/>
</dbReference>
<feature type="transmembrane region" description="Helical" evidence="9">
    <location>
        <begin position="105"/>
        <end position="124"/>
    </location>
</feature>
<dbReference type="PANTHER" id="PTHR30588">
    <property type="entry name" value="BRANCHED-CHAIN AMINO ACID TRANSPORT SYSTEM 2 CARRIER PROTEIN"/>
    <property type="match status" value="1"/>
</dbReference>
<proteinExistence type="inferred from homology"/>
<dbReference type="EMBL" id="FWPT01000004">
    <property type="protein sequence ID" value="SMA45673.1"/>
    <property type="molecule type" value="Genomic_DNA"/>
</dbReference>
<dbReference type="Pfam" id="PF05525">
    <property type="entry name" value="Branch_AA_trans"/>
    <property type="match status" value="1"/>
</dbReference>
<keyword evidence="5 9" id="KW-0812">Transmembrane</keyword>
<feature type="transmembrane region" description="Helical" evidence="9">
    <location>
        <begin position="65"/>
        <end position="85"/>
    </location>
</feature>
<feature type="transmembrane region" description="Helical" evidence="9">
    <location>
        <begin position="262"/>
        <end position="285"/>
    </location>
</feature>
<evidence type="ECO:0000256" key="1">
    <source>
        <dbReference type="ARBA" id="ARBA00004651"/>
    </source>
</evidence>
<dbReference type="GO" id="GO:0015190">
    <property type="term" value="F:L-leucine transmembrane transporter activity"/>
    <property type="evidence" value="ECO:0007669"/>
    <property type="project" value="TreeGrafter"/>
</dbReference>
<dbReference type="GO" id="GO:0015188">
    <property type="term" value="F:L-isoleucine transmembrane transporter activity"/>
    <property type="evidence" value="ECO:0007669"/>
    <property type="project" value="TreeGrafter"/>
</dbReference>
<dbReference type="NCBIfam" id="TIGR00796">
    <property type="entry name" value="livcs"/>
    <property type="match status" value="1"/>
</dbReference>
<dbReference type="GO" id="GO:0015820">
    <property type="term" value="P:L-leucine transport"/>
    <property type="evidence" value="ECO:0007669"/>
    <property type="project" value="TreeGrafter"/>
</dbReference>
<keyword evidence="3 9" id="KW-0813">Transport</keyword>
<protein>
    <recommendedName>
        <fullName evidence="9">Branched-chain amino acid transport system carrier protein</fullName>
    </recommendedName>
</protein>
<keyword evidence="7 9" id="KW-1133">Transmembrane helix</keyword>
<keyword evidence="4" id="KW-1003">Cell membrane</keyword>
<keyword evidence="6 9" id="KW-0029">Amino-acid transport</keyword>
<reference evidence="10 11" key="1">
    <citation type="submission" date="2017-03" db="EMBL/GenBank/DDBJ databases">
        <authorList>
            <person name="Afonso C.L."/>
            <person name="Miller P.J."/>
            <person name="Scott M.A."/>
            <person name="Spackman E."/>
            <person name="Goraichik I."/>
            <person name="Dimitrov K.M."/>
            <person name="Suarez D.L."/>
            <person name="Swayne D.E."/>
        </authorList>
    </citation>
    <scope>NUCLEOTIDE SEQUENCE [LARGE SCALE GENOMIC DNA]</scope>
    <source>
        <strain evidence="10">SB41UT1</strain>
    </source>
</reference>